<dbReference type="STRING" id="1445510.YC6258_04624"/>
<dbReference type="HOGENOM" id="CLU_3344249_0_0_6"/>
<name>A0A0C5VQX5_9GAMM</name>
<sequence>MSWIGSLLFQLKNLCTAVEQLKMIVLLKNSDLSFKKI</sequence>
<dbReference type="EMBL" id="CP007142">
    <property type="protein sequence ID" value="AJQ96656.1"/>
    <property type="molecule type" value="Genomic_DNA"/>
</dbReference>
<dbReference type="AlphaFoldDB" id="A0A0C5VQX5"/>
<reference evidence="1 2" key="1">
    <citation type="submission" date="2014-01" db="EMBL/GenBank/DDBJ databases">
        <title>Full genme sequencing of cellulolytic bacterium Gynuella sunshinyii YC6258T gen. nov., sp. nov.</title>
        <authorList>
            <person name="Khan H."/>
            <person name="Chung E.J."/>
            <person name="Chung Y.R."/>
        </authorList>
    </citation>
    <scope>NUCLEOTIDE SEQUENCE [LARGE SCALE GENOMIC DNA]</scope>
    <source>
        <strain evidence="1 2">YC6258</strain>
    </source>
</reference>
<proteinExistence type="predicted"/>
<accession>A0A0C5VQX5</accession>
<gene>
    <name evidence="1" type="ORF">YC6258_04624</name>
</gene>
<evidence type="ECO:0000313" key="2">
    <source>
        <dbReference type="Proteomes" id="UP000032266"/>
    </source>
</evidence>
<organism evidence="1 2">
    <name type="scientific">Gynuella sunshinyii YC6258</name>
    <dbReference type="NCBI Taxonomy" id="1445510"/>
    <lineage>
        <taxon>Bacteria</taxon>
        <taxon>Pseudomonadati</taxon>
        <taxon>Pseudomonadota</taxon>
        <taxon>Gammaproteobacteria</taxon>
        <taxon>Oceanospirillales</taxon>
        <taxon>Saccharospirillaceae</taxon>
        <taxon>Gynuella</taxon>
    </lineage>
</organism>
<evidence type="ECO:0000313" key="1">
    <source>
        <dbReference type="EMBL" id="AJQ96656.1"/>
    </source>
</evidence>
<keyword evidence="2" id="KW-1185">Reference proteome</keyword>
<dbReference type="Proteomes" id="UP000032266">
    <property type="component" value="Chromosome"/>
</dbReference>
<protein>
    <submittedName>
        <fullName evidence="1">Uncharacterized protein</fullName>
    </submittedName>
</protein>
<dbReference type="KEGG" id="gsn:YC6258_04624"/>